<protein>
    <submittedName>
        <fullName evidence="1">Uncharacterized protein</fullName>
    </submittedName>
</protein>
<evidence type="ECO:0000313" key="1">
    <source>
        <dbReference type="EMBL" id="KAG2597537.1"/>
    </source>
</evidence>
<keyword evidence="2" id="KW-1185">Reference proteome</keyword>
<gene>
    <name evidence="1" type="ORF">PVAP13_5KG131728</name>
</gene>
<dbReference type="EMBL" id="CM029045">
    <property type="protein sequence ID" value="KAG2597537.1"/>
    <property type="molecule type" value="Genomic_DNA"/>
</dbReference>
<dbReference type="AlphaFoldDB" id="A0A8T0SH00"/>
<sequence>MSFFYSVKTTSSTSTDHKCLHSKSSEGLSLNQRLQHVMQRNSNIYPSRCGQIIDPSASFDLITADCKSPEHEKILSCPSEIKDPNIAGYDSLTSTLAQEYEECAIKAEYDHQLRLVQHLSSGFVRCTEMINQEPNSASRMTSKSPIPTPLILSTPAEKFFYERFTSKIPNNLPSQHIFQVDDV</sequence>
<organism evidence="1 2">
    <name type="scientific">Panicum virgatum</name>
    <name type="common">Blackwell switchgrass</name>
    <dbReference type="NCBI Taxonomy" id="38727"/>
    <lineage>
        <taxon>Eukaryota</taxon>
        <taxon>Viridiplantae</taxon>
        <taxon>Streptophyta</taxon>
        <taxon>Embryophyta</taxon>
        <taxon>Tracheophyta</taxon>
        <taxon>Spermatophyta</taxon>
        <taxon>Magnoliopsida</taxon>
        <taxon>Liliopsida</taxon>
        <taxon>Poales</taxon>
        <taxon>Poaceae</taxon>
        <taxon>PACMAD clade</taxon>
        <taxon>Panicoideae</taxon>
        <taxon>Panicodae</taxon>
        <taxon>Paniceae</taxon>
        <taxon>Panicinae</taxon>
        <taxon>Panicum</taxon>
        <taxon>Panicum sect. Hiantes</taxon>
    </lineage>
</organism>
<name>A0A8T0SH00_PANVG</name>
<reference evidence="1" key="1">
    <citation type="submission" date="2020-05" db="EMBL/GenBank/DDBJ databases">
        <title>WGS assembly of Panicum virgatum.</title>
        <authorList>
            <person name="Lovell J.T."/>
            <person name="Jenkins J."/>
            <person name="Shu S."/>
            <person name="Juenger T.E."/>
            <person name="Schmutz J."/>
        </authorList>
    </citation>
    <scope>NUCLEOTIDE SEQUENCE</scope>
    <source>
        <strain evidence="1">AP13</strain>
    </source>
</reference>
<accession>A0A8T0SH00</accession>
<comment type="caution">
    <text evidence="1">The sequence shown here is derived from an EMBL/GenBank/DDBJ whole genome shotgun (WGS) entry which is preliminary data.</text>
</comment>
<proteinExistence type="predicted"/>
<evidence type="ECO:0000313" key="2">
    <source>
        <dbReference type="Proteomes" id="UP000823388"/>
    </source>
</evidence>
<dbReference type="Proteomes" id="UP000823388">
    <property type="component" value="Chromosome 5K"/>
</dbReference>